<dbReference type="RefSeq" id="WP_167929190.1">
    <property type="nucleotide sequence ID" value="NZ_JAATVY010000056.1"/>
</dbReference>
<organism evidence="2 3">
    <name type="scientific">Planosporangium thailandense</name>
    <dbReference type="NCBI Taxonomy" id="765197"/>
    <lineage>
        <taxon>Bacteria</taxon>
        <taxon>Bacillati</taxon>
        <taxon>Actinomycetota</taxon>
        <taxon>Actinomycetes</taxon>
        <taxon>Micromonosporales</taxon>
        <taxon>Micromonosporaceae</taxon>
        <taxon>Planosporangium</taxon>
    </lineage>
</organism>
<evidence type="ECO:0000256" key="1">
    <source>
        <dbReference type="SAM" id="MobiDB-lite"/>
    </source>
</evidence>
<dbReference type="PANTHER" id="PTHR32309:SF31">
    <property type="entry name" value="CAPSULAR EXOPOLYSACCHARIDE FAMILY"/>
    <property type="match status" value="1"/>
</dbReference>
<accession>A0ABX0YA58</accession>
<keyword evidence="3" id="KW-1185">Reference proteome</keyword>
<reference evidence="2 3" key="1">
    <citation type="submission" date="2020-03" db="EMBL/GenBank/DDBJ databases">
        <title>WGS of the type strain of Planosporangium spp.</title>
        <authorList>
            <person name="Thawai C."/>
        </authorList>
    </citation>
    <scope>NUCLEOTIDE SEQUENCE [LARGE SCALE GENOMIC DNA]</scope>
    <source>
        <strain evidence="2 3">TBRC 5610</strain>
    </source>
</reference>
<sequence>MMLSAAFKALMGVVRQRWRWILTVTVLATVTGAVVTSQQTPLYSAQMTLYMSAVSRPGDVQLYRRMLVDDRVMRAVIDKLHLDTTPAALAAEYRITVGSDRELTVAAQGSSAAKPRDLVNALTTEFIRLLRELTTGAGRPPYRTVTHTPGGARATRVSPQPARDVPASMALGLVLGLTSAAVRSHFDTTSRPTDHIDNDPATSPPSVPIPSLRPASVVKGVARVAATNERTRK</sequence>
<feature type="compositionally biased region" description="Basic and acidic residues" evidence="1">
    <location>
        <begin position="188"/>
        <end position="198"/>
    </location>
</feature>
<proteinExistence type="predicted"/>
<evidence type="ECO:0000313" key="2">
    <source>
        <dbReference type="EMBL" id="NJC74288.1"/>
    </source>
</evidence>
<name>A0ABX0YA58_9ACTN</name>
<evidence type="ECO:0000313" key="3">
    <source>
        <dbReference type="Proteomes" id="UP000722989"/>
    </source>
</evidence>
<gene>
    <name evidence="2" type="ORF">HC031_31920</name>
</gene>
<feature type="region of interest" description="Disordered" evidence="1">
    <location>
        <begin position="188"/>
        <end position="212"/>
    </location>
</feature>
<dbReference type="InterPro" id="IPR050445">
    <property type="entry name" value="Bact_polysacc_biosynth/exp"/>
</dbReference>
<protein>
    <recommendedName>
        <fullName evidence="4">Polysaccharide chain length determinant N-terminal domain-containing protein</fullName>
    </recommendedName>
</protein>
<dbReference type="EMBL" id="JAATVY010000056">
    <property type="protein sequence ID" value="NJC74288.1"/>
    <property type="molecule type" value="Genomic_DNA"/>
</dbReference>
<dbReference type="PANTHER" id="PTHR32309">
    <property type="entry name" value="TYROSINE-PROTEIN KINASE"/>
    <property type="match status" value="1"/>
</dbReference>
<evidence type="ECO:0008006" key="4">
    <source>
        <dbReference type="Google" id="ProtNLM"/>
    </source>
</evidence>
<dbReference type="Proteomes" id="UP000722989">
    <property type="component" value="Unassembled WGS sequence"/>
</dbReference>
<comment type="caution">
    <text evidence="2">The sequence shown here is derived from an EMBL/GenBank/DDBJ whole genome shotgun (WGS) entry which is preliminary data.</text>
</comment>